<sequence>MNTKTTIQIRRAVITDLDAMCDLSDQINAQHHAAAPKIFVQKTNRELDRQFWHGTFENPAACALLACDGEQVLGFITMSWNENTTIPFLYRRRICRIGTIVVSDAHQKRGIGKLLMDGATNWAREHDAVEIRLEVFDFNRNAMDFYTAQGYGVQSHIMSKSLE</sequence>
<dbReference type="AlphaFoldDB" id="A0A318JBA9"/>
<feature type="domain" description="N-acetyltransferase" evidence="3">
    <location>
        <begin position="7"/>
        <end position="163"/>
    </location>
</feature>
<accession>A0A318JBA9</accession>
<dbReference type="InterPro" id="IPR050832">
    <property type="entry name" value="Bact_Acetyltransf"/>
</dbReference>
<evidence type="ECO:0000259" key="3">
    <source>
        <dbReference type="PROSITE" id="PS51186"/>
    </source>
</evidence>
<reference evidence="4 5" key="1">
    <citation type="submission" date="2018-05" db="EMBL/GenBank/DDBJ databases">
        <title>Genomic Encyclopedia of Type Strains, Phase IV (KMG-IV): sequencing the most valuable type-strain genomes for metagenomic binning, comparative biology and taxonomic classification.</title>
        <authorList>
            <person name="Goeker M."/>
        </authorList>
    </citation>
    <scope>NUCLEOTIDE SEQUENCE [LARGE SCALE GENOMIC DNA]</scope>
    <source>
        <strain evidence="4 5">DSM 19792</strain>
    </source>
</reference>
<evidence type="ECO:0000256" key="2">
    <source>
        <dbReference type="ARBA" id="ARBA00023315"/>
    </source>
</evidence>
<keyword evidence="1" id="KW-0808">Transferase</keyword>
<dbReference type="EMBL" id="QJKB01000003">
    <property type="protein sequence ID" value="PXX43996.1"/>
    <property type="molecule type" value="Genomic_DNA"/>
</dbReference>
<dbReference type="Pfam" id="PF00583">
    <property type="entry name" value="Acetyltransf_1"/>
    <property type="match status" value="1"/>
</dbReference>
<dbReference type="PROSITE" id="PS51186">
    <property type="entry name" value="GNAT"/>
    <property type="match status" value="1"/>
</dbReference>
<evidence type="ECO:0000313" key="4">
    <source>
        <dbReference type="EMBL" id="PXX43996.1"/>
    </source>
</evidence>
<protein>
    <submittedName>
        <fullName evidence="4">Ribosomal protein S18 acetylase RimI-like enzyme</fullName>
    </submittedName>
</protein>
<proteinExistence type="predicted"/>
<dbReference type="PANTHER" id="PTHR43877:SF2">
    <property type="entry name" value="AMINOALKYLPHOSPHONATE N-ACETYLTRANSFERASE-RELATED"/>
    <property type="match status" value="1"/>
</dbReference>
<dbReference type="GO" id="GO:0005840">
    <property type="term" value="C:ribosome"/>
    <property type="evidence" value="ECO:0007669"/>
    <property type="project" value="UniProtKB-KW"/>
</dbReference>
<keyword evidence="5" id="KW-1185">Reference proteome</keyword>
<evidence type="ECO:0000256" key="1">
    <source>
        <dbReference type="ARBA" id="ARBA00022679"/>
    </source>
</evidence>
<dbReference type="Proteomes" id="UP000247792">
    <property type="component" value="Unassembled WGS sequence"/>
</dbReference>
<dbReference type="OrthoDB" id="9800193at2"/>
<dbReference type="Gene3D" id="3.40.630.30">
    <property type="match status" value="1"/>
</dbReference>
<keyword evidence="2" id="KW-0012">Acyltransferase</keyword>
<dbReference type="CDD" id="cd04301">
    <property type="entry name" value="NAT_SF"/>
    <property type="match status" value="1"/>
</dbReference>
<evidence type="ECO:0000313" key="5">
    <source>
        <dbReference type="Proteomes" id="UP000247792"/>
    </source>
</evidence>
<name>A0A318JBA9_9BURK</name>
<keyword evidence="4" id="KW-0689">Ribosomal protein</keyword>
<dbReference type="GO" id="GO:0016747">
    <property type="term" value="F:acyltransferase activity, transferring groups other than amino-acyl groups"/>
    <property type="evidence" value="ECO:0007669"/>
    <property type="project" value="InterPro"/>
</dbReference>
<organism evidence="4 5">
    <name type="scientific">Undibacterium pigrum</name>
    <dbReference type="NCBI Taxonomy" id="401470"/>
    <lineage>
        <taxon>Bacteria</taxon>
        <taxon>Pseudomonadati</taxon>
        <taxon>Pseudomonadota</taxon>
        <taxon>Betaproteobacteria</taxon>
        <taxon>Burkholderiales</taxon>
        <taxon>Oxalobacteraceae</taxon>
        <taxon>Undibacterium</taxon>
    </lineage>
</organism>
<dbReference type="InterPro" id="IPR000182">
    <property type="entry name" value="GNAT_dom"/>
</dbReference>
<keyword evidence="4" id="KW-0687">Ribonucleoprotein</keyword>
<comment type="caution">
    <text evidence="4">The sequence shown here is derived from an EMBL/GenBank/DDBJ whole genome shotgun (WGS) entry which is preliminary data.</text>
</comment>
<dbReference type="RefSeq" id="WP_110255259.1">
    <property type="nucleotide sequence ID" value="NZ_QJKB01000003.1"/>
</dbReference>
<gene>
    <name evidence="4" type="ORF">DFR42_103264</name>
</gene>
<dbReference type="SUPFAM" id="SSF55729">
    <property type="entry name" value="Acyl-CoA N-acyltransferases (Nat)"/>
    <property type="match status" value="1"/>
</dbReference>
<dbReference type="InterPro" id="IPR016181">
    <property type="entry name" value="Acyl_CoA_acyltransferase"/>
</dbReference>
<dbReference type="PANTHER" id="PTHR43877">
    <property type="entry name" value="AMINOALKYLPHOSPHONATE N-ACETYLTRANSFERASE-RELATED-RELATED"/>
    <property type="match status" value="1"/>
</dbReference>